<sequence length="348" mass="40869">MRVQIQGNEIVYQTIFKYTTKNDYTIDFGNGFSFKVQEKPENISLTLNYSISNILSKRIDGLKFILEVQKNKGIILNNHKLAISDKNLSKIDFNYLKNNLDAHIRLKKILDKLKISKEIDFTNWSQQDSRIVDLLYKGIINEELITDLNYYNTIQVMTFANVHVLLLIIPEHSCTQNYRLYNFSDYDMVLVDENNHQFSKYEAVDLKQLLLIDNFDISDYLSSYLSNKIPIENKDLGLLKLINYSDNKCDQNVLQSCFEFAKKLVDMDNSEYSKLNLLQIKKRLNTLTTEDNNYLLSLMNHSAVEIRYATACILGYKEQANYLFENKFSESQRELFIEYPIYHLLTFS</sequence>
<accession>E3CDR0</accession>
<organism evidence="1 2">
    <name type="scientific">Streptococcus parasanguinis F0405</name>
    <dbReference type="NCBI Taxonomy" id="905067"/>
    <lineage>
        <taxon>Bacteria</taxon>
        <taxon>Bacillati</taxon>
        <taxon>Bacillota</taxon>
        <taxon>Bacilli</taxon>
        <taxon>Lactobacillales</taxon>
        <taxon>Streptococcaceae</taxon>
        <taxon>Streptococcus</taxon>
    </lineage>
</organism>
<evidence type="ECO:0000313" key="2">
    <source>
        <dbReference type="Proteomes" id="UP000003812"/>
    </source>
</evidence>
<dbReference type="EMBL" id="AEKM01000008">
    <property type="protein sequence ID" value="EFQ55165.1"/>
    <property type="molecule type" value="Genomic_DNA"/>
</dbReference>
<proteinExistence type="predicted"/>
<comment type="caution">
    <text evidence="1">The sequence shown here is derived from an EMBL/GenBank/DDBJ whole genome shotgun (WGS) entry which is preliminary data.</text>
</comment>
<reference evidence="1 2" key="1">
    <citation type="submission" date="2010-10" db="EMBL/GenBank/DDBJ databases">
        <authorList>
            <person name="Durkin A.S."/>
            <person name="Madupu R."/>
            <person name="Torralba M."/>
            <person name="Gillis M."/>
            <person name="Methe B."/>
            <person name="Sutton G."/>
            <person name="Nelson K.E."/>
        </authorList>
    </citation>
    <scope>NUCLEOTIDE SEQUENCE [LARGE SCALE GENOMIC DNA]</scope>
    <source>
        <strain evidence="1 2">F0405</strain>
    </source>
</reference>
<gene>
    <name evidence="1" type="ORF">HMPREF9626_0255</name>
</gene>
<evidence type="ECO:0000313" key="1">
    <source>
        <dbReference type="EMBL" id="EFQ55165.1"/>
    </source>
</evidence>
<dbReference type="Proteomes" id="UP000003812">
    <property type="component" value="Unassembled WGS sequence"/>
</dbReference>
<name>E3CDR0_STRPA</name>
<protein>
    <submittedName>
        <fullName evidence="1">Uncharacterized protein</fullName>
    </submittedName>
</protein>
<dbReference type="AlphaFoldDB" id="E3CDR0"/>